<evidence type="ECO:0000313" key="4">
    <source>
        <dbReference type="Proteomes" id="UP000092124"/>
    </source>
</evidence>
<reference evidence="3 4" key="1">
    <citation type="submission" date="2016-06" db="EMBL/GenBank/DDBJ databases">
        <title>The Draft Genome Sequence and Annotation of the Desert Woodrat Neotoma lepida.</title>
        <authorList>
            <person name="Campbell M."/>
            <person name="Oakeson K.F."/>
            <person name="Yandell M."/>
            <person name="Halpert J.R."/>
            <person name="Dearing D."/>
        </authorList>
    </citation>
    <scope>NUCLEOTIDE SEQUENCE [LARGE SCALE GENOMIC DNA]</scope>
    <source>
        <strain evidence="3">417</strain>
        <tissue evidence="3">Liver</tissue>
    </source>
</reference>
<feature type="domain" description="Carboxylesterase type B" evidence="2">
    <location>
        <begin position="2"/>
        <end position="94"/>
    </location>
</feature>
<accession>A0A1A6HU71</accession>
<organism evidence="3 4">
    <name type="scientific">Neotoma lepida</name>
    <name type="common">Desert woodrat</name>
    <dbReference type="NCBI Taxonomy" id="56216"/>
    <lineage>
        <taxon>Eukaryota</taxon>
        <taxon>Metazoa</taxon>
        <taxon>Chordata</taxon>
        <taxon>Craniata</taxon>
        <taxon>Vertebrata</taxon>
        <taxon>Euteleostomi</taxon>
        <taxon>Mammalia</taxon>
        <taxon>Eutheria</taxon>
        <taxon>Euarchontoglires</taxon>
        <taxon>Glires</taxon>
        <taxon>Rodentia</taxon>
        <taxon>Myomorpha</taxon>
        <taxon>Muroidea</taxon>
        <taxon>Cricetidae</taxon>
        <taxon>Neotominae</taxon>
        <taxon>Neotoma</taxon>
    </lineage>
</organism>
<proteinExistence type="inferred from homology"/>
<dbReference type="Pfam" id="PF00135">
    <property type="entry name" value="COesterase"/>
    <property type="match status" value="1"/>
</dbReference>
<dbReference type="EMBL" id="LZPO01009432">
    <property type="protein sequence ID" value="OBS81779.1"/>
    <property type="molecule type" value="Genomic_DNA"/>
</dbReference>
<dbReference type="SUPFAM" id="SSF53474">
    <property type="entry name" value="alpha/beta-Hydrolases"/>
    <property type="match status" value="1"/>
</dbReference>
<gene>
    <name evidence="3" type="ORF">A6R68_24231</name>
</gene>
<keyword evidence="4" id="KW-1185">Reference proteome</keyword>
<feature type="non-terminal residue" evidence="3">
    <location>
        <position position="1"/>
    </location>
</feature>
<protein>
    <recommendedName>
        <fullName evidence="2">Carboxylesterase type B domain-containing protein</fullName>
    </recommendedName>
</protein>
<dbReference type="InterPro" id="IPR050309">
    <property type="entry name" value="Type-B_Carboxylest/Lipase"/>
</dbReference>
<dbReference type="PANTHER" id="PTHR11559">
    <property type="entry name" value="CARBOXYLESTERASE"/>
    <property type="match status" value="1"/>
</dbReference>
<sequence>LIATISGCKTTTSAVMVHCLRQKTENELLEIALKLVRVSILNPFDLDENGDPKEDNTSLYTVIDGVLLPKTPEEILAEKSFNTVPYMVGINKQENPNGKGLPHWPEYDQKEGYLQIGATTQQGHRLKGEEVAFWTELLAKKRPHPEHGEL</sequence>
<comment type="similarity">
    <text evidence="1">Belongs to the type-B carboxylesterase/lipase family.</text>
</comment>
<dbReference type="AlphaFoldDB" id="A0A1A6HU71"/>
<comment type="caution">
    <text evidence="3">The sequence shown here is derived from an EMBL/GenBank/DDBJ whole genome shotgun (WGS) entry which is preliminary data.</text>
</comment>
<dbReference type="STRING" id="56216.A0A1A6HU71"/>
<dbReference type="Proteomes" id="UP000092124">
    <property type="component" value="Unassembled WGS sequence"/>
</dbReference>
<name>A0A1A6HU71_NEOLE</name>
<dbReference type="OrthoDB" id="3200163at2759"/>
<evidence type="ECO:0000256" key="1">
    <source>
        <dbReference type="ARBA" id="ARBA00005964"/>
    </source>
</evidence>
<evidence type="ECO:0000259" key="2">
    <source>
        <dbReference type="Pfam" id="PF00135"/>
    </source>
</evidence>
<evidence type="ECO:0000313" key="3">
    <source>
        <dbReference type="EMBL" id="OBS81779.1"/>
    </source>
</evidence>
<dbReference type="InterPro" id="IPR002018">
    <property type="entry name" value="CarbesteraseB"/>
</dbReference>
<dbReference type="InterPro" id="IPR029058">
    <property type="entry name" value="AB_hydrolase_fold"/>
</dbReference>
<dbReference type="Gene3D" id="3.40.50.1820">
    <property type="entry name" value="alpha/beta hydrolase"/>
    <property type="match status" value="2"/>
</dbReference>